<sequence length="299" mass="32586">MIAGVFATVFGVDHVLSLHARGVLFVEKLPFGSTIGTYAYRTSDAILPVSSHIRDNFIGMINESTTEVDKFQIQPMGAHSTDYDIASKPDLRADRDVEDTVRGLFVGRLAKKKGIRYLLDAIDLAQVPPDDFQLTIVGTGPLKDELQNYASTLELNDQVTFTGWVSQEELHDQYVLSDFVVVPSIETAQGDTEGMPTVISEAFAAGNPVIGTDVGGIPDVVDDCSNGFIVPQKQPSKLVAKMRLLIDDAELRAELSNEALATAAELDWSRCGQRYAQTFRSVCSERSTPRSTTPPSVQS</sequence>
<keyword evidence="2" id="KW-0808">Transferase</keyword>
<protein>
    <submittedName>
        <fullName evidence="2">Glycosyltransferase involved in cell wall bisynthesis</fullName>
    </submittedName>
</protein>
<dbReference type="InterPro" id="IPR001296">
    <property type="entry name" value="Glyco_trans_1"/>
</dbReference>
<dbReference type="GO" id="GO:0016757">
    <property type="term" value="F:glycosyltransferase activity"/>
    <property type="evidence" value="ECO:0007669"/>
    <property type="project" value="InterPro"/>
</dbReference>
<dbReference type="Proteomes" id="UP000198888">
    <property type="component" value="Unassembled WGS sequence"/>
</dbReference>
<gene>
    <name evidence="2" type="ORF">SAMN05444271_1598</name>
</gene>
<evidence type="ECO:0000313" key="3">
    <source>
        <dbReference type="Proteomes" id="UP000198888"/>
    </source>
</evidence>
<evidence type="ECO:0000259" key="1">
    <source>
        <dbReference type="Pfam" id="PF00534"/>
    </source>
</evidence>
<dbReference type="Gene3D" id="3.40.50.2000">
    <property type="entry name" value="Glycogen Phosphorylase B"/>
    <property type="match status" value="2"/>
</dbReference>
<evidence type="ECO:0000313" key="2">
    <source>
        <dbReference type="EMBL" id="SEJ37016.1"/>
    </source>
</evidence>
<dbReference type="Pfam" id="PF00534">
    <property type="entry name" value="Glycos_transf_1"/>
    <property type="match status" value="1"/>
</dbReference>
<organism evidence="2 3">
    <name type="scientific">Halohasta litchfieldiae</name>
    <dbReference type="NCBI Taxonomy" id="1073996"/>
    <lineage>
        <taxon>Archaea</taxon>
        <taxon>Methanobacteriati</taxon>
        <taxon>Methanobacteriota</taxon>
        <taxon>Stenosarchaea group</taxon>
        <taxon>Halobacteria</taxon>
        <taxon>Halobacteriales</taxon>
        <taxon>Haloferacaceae</taxon>
        <taxon>Halohasta</taxon>
    </lineage>
</organism>
<dbReference type="SUPFAM" id="SSF53756">
    <property type="entry name" value="UDP-Glycosyltransferase/glycogen phosphorylase"/>
    <property type="match status" value="1"/>
</dbReference>
<reference evidence="2 3" key="1">
    <citation type="submission" date="2016-10" db="EMBL/GenBank/DDBJ databases">
        <authorList>
            <person name="de Groot N.N."/>
        </authorList>
    </citation>
    <scope>NUCLEOTIDE SEQUENCE [LARGE SCALE GENOMIC DNA]</scope>
    <source>
        <strain evidence="2 3">DSM 22187</strain>
    </source>
</reference>
<feature type="domain" description="Glycosyl transferase family 1" evidence="1">
    <location>
        <begin position="103"/>
        <end position="259"/>
    </location>
</feature>
<dbReference type="InterPro" id="IPR050194">
    <property type="entry name" value="Glycosyltransferase_grp1"/>
</dbReference>
<dbReference type="AlphaFoldDB" id="A0A1H6Y955"/>
<dbReference type="STRING" id="1073996.SAMN05444271_1598"/>
<dbReference type="CDD" id="cd03801">
    <property type="entry name" value="GT4_PimA-like"/>
    <property type="match status" value="1"/>
</dbReference>
<dbReference type="PANTHER" id="PTHR45947:SF15">
    <property type="entry name" value="TEICHURONIC ACID BIOSYNTHESIS GLYCOSYLTRANSFERASE TUAC-RELATED"/>
    <property type="match status" value="1"/>
</dbReference>
<dbReference type="EMBL" id="FNYR01000059">
    <property type="protein sequence ID" value="SEJ37016.1"/>
    <property type="molecule type" value="Genomic_DNA"/>
</dbReference>
<dbReference type="PANTHER" id="PTHR45947">
    <property type="entry name" value="SULFOQUINOVOSYL TRANSFERASE SQD2"/>
    <property type="match status" value="1"/>
</dbReference>
<accession>A0A1H6Y955</accession>
<name>A0A1H6Y955_9EURY</name>
<proteinExistence type="predicted"/>
<keyword evidence="3" id="KW-1185">Reference proteome</keyword>